<accession>A0ABW8UUX9</accession>
<proteinExistence type="predicted"/>
<dbReference type="Proteomes" id="UP001627408">
    <property type="component" value="Unassembled WGS sequence"/>
</dbReference>
<name>A0ABW8UUX9_9RHOB</name>
<evidence type="ECO:0000313" key="2">
    <source>
        <dbReference type="Proteomes" id="UP001627408"/>
    </source>
</evidence>
<gene>
    <name evidence="1" type="ORF">ACERZ8_14090</name>
</gene>
<organism evidence="1 2">
    <name type="scientific">Tateyamaria armeniaca</name>
    <dbReference type="NCBI Taxonomy" id="2518930"/>
    <lineage>
        <taxon>Bacteria</taxon>
        <taxon>Pseudomonadati</taxon>
        <taxon>Pseudomonadota</taxon>
        <taxon>Alphaproteobacteria</taxon>
        <taxon>Rhodobacterales</taxon>
        <taxon>Roseobacteraceae</taxon>
        <taxon>Tateyamaria</taxon>
    </lineage>
</organism>
<keyword evidence="2" id="KW-1185">Reference proteome</keyword>
<evidence type="ECO:0000313" key="1">
    <source>
        <dbReference type="EMBL" id="MFL4470953.1"/>
    </source>
</evidence>
<protein>
    <submittedName>
        <fullName evidence="1">Uncharacterized protein</fullName>
    </submittedName>
</protein>
<dbReference type="RefSeq" id="WP_407592788.1">
    <property type="nucleotide sequence ID" value="NZ_JBHDIY010000002.1"/>
</dbReference>
<reference evidence="1 2" key="1">
    <citation type="submission" date="2024-08" db="EMBL/GenBank/DDBJ databases">
        <title>Tateyamaria sp. nov., isolated from marine algae.</title>
        <authorList>
            <person name="Choi B.J."/>
            <person name="Kim J.M."/>
            <person name="Lee J.K."/>
            <person name="Choi D.G."/>
            <person name="Bayburt H."/>
            <person name="Baek J.H."/>
            <person name="Han D.M."/>
            <person name="Jeon C.O."/>
        </authorList>
    </citation>
    <scope>NUCLEOTIDE SEQUENCE [LARGE SCALE GENOMIC DNA]</scope>
    <source>
        <strain evidence="1 2">KMU-156</strain>
    </source>
</reference>
<dbReference type="EMBL" id="JBHDIY010000002">
    <property type="protein sequence ID" value="MFL4470953.1"/>
    <property type="molecule type" value="Genomic_DNA"/>
</dbReference>
<sequence length="221" mass="24042">MSADQTLTPAPVPQRPGALFQKLAGERKALSQGEKDAIADASAFTFVDRTWVTLWYDPAHAIRSKCGGMTAFRAITTTGDLLWYVAPEGDAPVYHAQCADPFEAIEHATVALGAQADLNRRWAHIERLAEDLRSGAVAFDVTLEDARRVPIRPTMFKALMAAMSLFGKRTVSGRNAAMLMKAEPSIGFIIHAAWIRSHIADPAQNGVVVAPRRPVSFEAIC</sequence>
<comment type="caution">
    <text evidence="1">The sequence shown here is derived from an EMBL/GenBank/DDBJ whole genome shotgun (WGS) entry which is preliminary data.</text>
</comment>